<evidence type="ECO:0000256" key="6">
    <source>
        <dbReference type="HAMAP-Rule" id="MF_00638"/>
    </source>
</evidence>
<proteinExistence type="inferred from homology"/>
<comment type="function">
    <text evidence="6">Negative regulator of sigma-B activity. Phosphorylates and inactivates its specific antagonist protein, RsbV. Upon phosphorylation of RsbV, RsbW is released and binds to sigma-B, thereby blocking its ability to form an RNA polymerase holoenzyme (E-sigma-B).</text>
</comment>
<evidence type="ECO:0000313" key="9">
    <source>
        <dbReference type="Proteomes" id="UP000216207"/>
    </source>
</evidence>
<evidence type="ECO:0000256" key="1">
    <source>
        <dbReference type="ARBA" id="ARBA00022527"/>
    </source>
</evidence>
<dbReference type="InterPro" id="IPR036890">
    <property type="entry name" value="HATPase_C_sf"/>
</dbReference>
<comment type="catalytic activity">
    <reaction evidence="6">
        <text>L-seryl-[protein] + ATP = O-phospho-L-seryl-[protein] + ADP + H(+)</text>
        <dbReference type="Rhea" id="RHEA:17989"/>
        <dbReference type="Rhea" id="RHEA-COMP:9863"/>
        <dbReference type="Rhea" id="RHEA-COMP:11604"/>
        <dbReference type="ChEBI" id="CHEBI:15378"/>
        <dbReference type="ChEBI" id="CHEBI:29999"/>
        <dbReference type="ChEBI" id="CHEBI:30616"/>
        <dbReference type="ChEBI" id="CHEBI:83421"/>
        <dbReference type="ChEBI" id="CHEBI:456216"/>
        <dbReference type="EC" id="2.7.11.1"/>
    </reaction>
</comment>
<dbReference type="CDD" id="cd16936">
    <property type="entry name" value="HATPase_RsbW-like"/>
    <property type="match status" value="1"/>
</dbReference>
<keyword evidence="1 6" id="KW-0723">Serine/threonine-protein kinase</keyword>
<dbReference type="GO" id="GO:0005524">
    <property type="term" value="F:ATP binding"/>
    <property type="evidence" value="ECO:0007669"/>
    <property type="project" value="UniProtKB-KW"/>
</dbReference>
<evidence type="ECO:0000256" key="2">
    <source>
        <dbReference type="ARBA" id="ARBA00022679"/>
    </source>
</evidence>
<dbReference type="PANTHER" id="PTHR35526">
    <property type="entry name" value="ANTI-SIGMA-F FACTOR RSBW-RELATED"/>
    <property type="match status" value="1"/>
</dbReference>
<dbReference type="AlphaFoldDB" id="A0A268NZ89"/>
<dbReference type="GO" id="GO:0016989">
    <property type="term" value="F:sigma factor antagonist activity"/>
    <property type="evidence" value="ECO:0007669"/>
    <property type="project" value="InterPro"/>
</dbReference>
<dbReference type="InterPro" id="IPR003594">
    <property type="entry name" value="HATPase_dom"/>
</dbReference>
<dbReference type="Proteomes" id="UP000216207">
    <property type="component" value="Unassembled WGS sequence"/>
</dbReference>
<evidence type="ECO:0000256" key="4">
    <source>
        <dbReference type="ARBA" id="ARBA00022777"/>
    </source>
</evidence>
<name>A0A268NZ89_SHOCL</name>
<evidence type="ECO:0000256" key="5">
    <source>
        <dbReference type="ARBA" id="ARBA00022840"/>
    </source>
</evidence>
<dbReference type="Pfam" id="PF13581">
    <property type="entry name" value="HATPase_c_2"/>
    <property type="match status" value="1"/>
</dbReference>
<comment type="catalytic activity">
    <reaction evidence="6">
        <text>L-threonyl-[protein] + ATP = O-phospho-L-threonyl-[protein] + ADP + H(+)</text>
        <dbReference type="Rhea" id="RHEA:46608"/>
        <dbReference type="Rhea" id="RHEA-COMP:11060"/>
        <dbReference type="Rhea" id="RHEA-COMP:11605"/>
        <dbReference type="ChEBI" id="CHEBI:15378"/>
        <dbReference type="ChEBI" id="CHEBI:30013"/>
        <dbReference type="ChEBI" id="CHEBI:30616"/>
        <dbReference type="ChEBI" id="CHEBI:61977"/>
        <dbReference type="ChEBI" id="CHEBI:456216"/>
        <dbReference type="EC" id="2.7.11.1"/>
    </reaction>
</comment>
<keyword evidence="5 6" id="KW-0067">ATP-binding</keyword>
<comment type="caution">
    <text evidence="8">The sequence shown here is derived from an EMBL/GenBank/DDBJ whole genome shotgun (WGS) entry which is preliminary data.</text>
</comment>
<dbReference type="RefSeq" id="WP_035204967.1">
    <property type="nucleotide sequence ID" value="NZ_CP012475.1"/>
</dbReference>
<dbReference type="SUPFAM" id="SSF55874">
    <property type="entry name" value="ATPase domain of HSP90 chaperone/DNA topoisomerase II/histidine kinase"/>
    <property type="match status" value="1"/>
</dbReference>
<evidence type="ECO:0000259" key="7">
    <source>
        <dbReference type="Pfam" id="PF13581"/>
    </source>
</evidence>
<protein>
    <recommendedName>
        <fullName evidence="6">Serine-protein kinase RsbW</fullName>
        <ecNumber evidence="6">2.7.11.1</ecNumber>
    </recommendedName>
    <alternativeName>
        <fullName evidence="6">Anti-sigma-B factor</fullName>
    </alternativeName>
    <alternativeName>
        <fullName evidence="6">Sigma-B negative effector RsbW</fullName>
    </alternativeName>
</protein>
<dbReference type="HAMAP" id="MF_00638">
    <property type="entry name" value="Anti_sigma_B"/>
    <property type="match status" value="1"/>
</dbReference>
<accession>A0A268NZ89</accession>
<dbReference type="InterPro" id="IPR010193">
    <property type="entry name" value="RsbW"/>
</dbReference>
<evidence type="ECO:0000256" key="3">
    <source>
        <dbReference type="ARBA" id="ARBA00022741"/>
    </source>
</evidence>
<dbReference type="InterPro" id="IPR050267">
    <property type="entry name" value="Anti-sigma-factor_SerPK"/>
</dbReference>
<keyword evidence="2 6" id="KW-0808">Transferase</keyword>
<dbReference type="GO" id="GO:0106310">
    <property type="term" value="F:protein serine kinase activity"/>
    <property type="evidence" value="ECO:0007669"/>
    <property type="project" value="RHEA"/>
</dbReference>
<dbReference type="EMBL" id="NPCC01000017">
    <property type="protein sequence ID" value="PAE88375.1"/>
    <property type="molecule type" value="Genomic_DNA"/>
</dbReference>
<evidence type="ECO:0000313" key="8">
    <source>
        <dbReference type="EMBL" id="PAE88375.1"/>
    </source>
</evidence>
<comment type="similarity">
    <text evidence="6">Belongs to the anti-sigma-factor family.</text>
</comment>
<feature type="domain" description="Histidine kinase/HSP90-like ATPase" evidence="7">
    <location>
        <begin position="11"/>
        <end position="138"/>
    </location>
</feature>
<gene>
    <name evidence="6" type="primary">rsbW</name>
    <name evidence="8" type="ORF">CHH72_13965</name>
</gene>
<reference evidence="8 9" key="1">
    <citation type="submission" date="2017-07" db="EMBL/GenBank/DDBJ databases">
        <title>Isolation and whole genome analysis of endospore-forming bacteria from heroin.</title>
        <authorList>
            <person name="Kalinowski J."/>
            <person name="Ahrens B."/>
            <person name="Al-Dilaimi A."/>
            <person name="Winkler A."/>
            <person name="Wibberg D."/>
            <person name="Schleenbecker U."/>
            <person name="Ruckert C."/>
            <person name="Wolfel R."/>
            <person name="Grass G."/>
        </authorList>
    </citation>
    <scope>NUCLEOTIDE SEQUENCE [LARGE SCALE GENOMIC DNA]</scope>
    <source>
        <strain evidence="8 9">7539</strain>
    </source>
</reference>
<dbReference type="PANTHER" id="PTHR35526:SF9">
    <property type="entry name" value="SERINE-PROTEIN KINASE RSBW"/>
    <property type="match status" value="1"/>
</dbReference>
<dbReference type="GO" id="GO:0004674">
    <property type="term" value="F:protein serine/threonine kinase activity"/>
    <property type="evidence" value="ECO:0007669"/>
    <property type="project" value="UniProtKB-KW"/>
</dbReference>
<dbReference type="NCBIfam" id="NF003144">
    <property type="entry name" value="PRK04069.1"/>
    <property type="match status" value="1"/>
</dbReference>
<keyword evidence="3 6" id="KW-0547">Nucleotide-binding</keyword>
<sequence>MEQHDRIHVEIPAKPEYVSIARLTVSGVANRLGFSYDDIEDIKIAVAEACTNVVEHAYSEGGSIYLACYIYDDRIQVVVADQGKSFDIKDVESRLGPVDAKKPVGDLKEGGLGLFLISSLMDKVEINEDNGVMLVMTKYLYESGVEESVDGISSLQSEQG</sequence>
<keyword evidence="4 6" id="KW-0418">Kinase</keyword>
<dbReference type="Gene3D" id="3.30.565.10">
    <property type="entry name" value="Histidine kinase-like ATPase, C-terminal domain"/>
    <property type="match status" value="1"/>
</dbReference>
<dbReference type="NCBIfam" id="TIGR01924">
    <property type="entry name" value="rsbW_low_gc"/>
    <property type="match status" value="1"/>
</dbReference>
<dbReference type="EC" id="2.7.11.1" evidence="6"/>
<organism evidence="8 9">
    <name type="scientific">Shouchella clausii</name>
    <name type="common">Alkalihalobacillus clausii</name>
    <dbReference type="NCBI Taxonomy" id="79880"/>
    <lineage>
        <taxon>Bacteria</taxon>
        <taxon>Bacillati</taxon>
        <taxon>Bacillota</taxon>
        <taxon>Bacilli</taxon>
        <taxon>Bacillales</taxon>
        <taxon>Bacillaceae</taxon>
        <taxon>Shouchella</taxon>
    </lineage>
</organism>